<feature type="binding site" evidence="7">
    <location>
        <position position="354"/>
    </location>
    <ligand>
        <name>Mn(2+)</name>
        <dbReference type="ChEBI" id="CHEBI:29035"/>
    </ligand>
</feature>
<keyword evidence="4 7" id="KW-0413">Isomerase</keyword>
<dbReference type="EC" id="5.3.1.25" evidence="7"/>
<dbReference type="GO" id="GO:0042355">
    <property type="term" value="P:L-fucose catabolic process"/>
    <property type="evidence" value="ECO:0007669"/>
    <property type="project" value="UniProtKB-UniRule"/>
</dbReference>
<dbReference type="Pfam" id="PF07882">
    <property type="entry name" value="Fucose_iso_N2"/>
    <property type="match status" value="1"/>
</dbReference>
<dbReference type="InterPro" id="IPR038391">
    <property type="entry name" value="Fucose_iso_dom1_sf"/>
</dbReference>
<evidence type="ECO:0000256" key="8">
    <source>
        <dbReference type="SAM" id="MobiDB-lite"/>
    </source>
</evidence>
<dbReference type="Gene3D" id="3.20.14.10">
    <property type="entry name" value="L-fucose/L-arabinose isomerase, C-terminal"/>
    <property type="match status" value="1"/>
</dbReference>
<dbReference type="InterPro" id="IPR004216">
    <property type="entry name" value="Fuc/Ara_isomerase_C"/>
</dbReference>
<dbReference type="InterPro" id="IPR015888">
    <property type="entry name" value="Fuc_isomerase_C"/>
</dbReference>
<reference evidence="12 13" key="1">
    <citation type="submission" date="2016-10" db="EMBL/GenBank/DDBJ databases">
        <authorList>
            <person name="de Groot N.N."/>
        </authorList>
    </citation>
    <scope>NUCLEOTIDE SEQUENCE [LARGE SCALE GENOMIC DNA]</scope>
    <source>
        <strain evidence="12 13">D31d</strain>
    </source>
</reference>
<dbReference type="Gene3D" id="3.40.275.10">
    <property type="entry name" value="L-fucose Isomerase, Chain A, domain 2"/>
    <property type="match status" value="1"/>
</dbReference>
<dbReference type="InterPro" id="IPR012889">
    <property type="entry name" value="Fucose_isomerase_N2"/>
</dbReference>
<dbReference type="Pfam" id="PF07881">
    <property type="entry name" value="Fucose_iso_N1"/>
    <property type="match status" value="1"/>
</dbReference>
<dbReference type="Pfam" id="PF02952">
    <property type="entry name" value="Fucose_iso_C"/>
    <property type="match status" value="1"/>
</dbReference>
<dbReference type="HAMAP" id="MF_01254">
    <property type="entry name" value="Fucose_iso"/>
    <property type="match status" value="1"/>
</dbReference>
<dbReference type="SUPFAM" id="SSF53743">
    <property type="entry name" value="FucI/AraA N-terminal and middle domains"/>
    <property type="match status" value="1"/>
</dbReference>
<evidence type="ECO:0000256" key="2">
    <source>
        <dbReference type="ARBA" id="ARBA00022723"/>
    </source>
</evidence>
<feature type="active site" description="Proton acceptor" evidence="7">
    <location>
        <position position="354"/>
    </location>
</feature>
<dbReference type="InterPro" id="IPR012888">
    <property type="entry name" value="Fucose_iso_N1"/>
</dbReference>
<dbReference type="EMBL" id="FNRF01000001">
    <property type="protein sequence ID" value="SDZ97184.1"/>
    <property type="molecule type" value="Genomic_DNA"/>
</dbReference>
<evidence type="ECO:0000256" key="4">
    <source>
        <dbReference type="ARBA" id="ARBA00023235"/>
    </source>
</evidence>
<evidence type="ECO:0000256" key="7">
    <source>
        <dbReference type="HAMAP-Rule" id="MF_01254"/>
    </source>
</evidence>
<keyword evidence="2 7" id="KW-0479">Metal-binding</keyword>
<feature type="domain" description="L-fucose isomerase N-terminal-1" evidence="10">
    <location>
        <begin position="6"/>
        <end position="174"/>
    </location>
</feature>
<feature type="binding site" evidence="7">
    <location>
        <position position="546"/>
    </location>
    <ligand>
        <name>Mn(2+)</name>
        <dbReference type="ChEBI" id="CHEBI:29035"/>
    </ligand>
</feature>
<keyword evidence="1 7" id="KW-0963">Cytoplasm</keyword>
<sequence length="608" mass="67411">MIMNNYPKIGIRPTIDGRQGGVRESLEQKTMALAKAVAQLISSNLRNGDGSPVECVIADTTIGRVAESAACAQKFEREGVGATITVTSCWCYGSETMDMNPHYPKAVWGFNGTERPGAVYLAAVLAAHAQKGLPAFGIYGHDVQDLDDNTIPADVAEKLLRFARAAQAVATMKGKSYLSLGNTCMGIAGSIVNADFLQQYLGMRTEYVSLVEILRRVDFGIFDPDEFNKAMQWVEKYCKPQEGHDYNEDRPLFPGTPMTTFNGKGKGKNRQEKDADWEFTVKTMMIIRDLMHGNPRLLEMGYKEEALGHNAIFGGVQGQRQWTDYKPNFDFPESMLCTSFDWNGRREADVLATENDFLNGMSMLFGHLLTNRGVMFSDIRTYWSPEAVERVAGHRPEGQAAGGFIHLINSGATTLDATGAMTDADGKPTMKEFWNMTDADVEACLKATSWMPADRDYFRGGGYSSHFVTKGGMPMTMMRINMVQGLGPVLQLAEGWTVELDAETHNILDKRTDPTWPTTWFVPRLDATKDCFKDVYSVMNCWGANHGAIAYGHIGADLLTLCSILRIPVCMHNIADKDIFRPAAWNAFGMDKEGADYRACKNFGPIYK</sequence>
<evidence type="ECO:0000259" key="9">
    <source>
        <dbReference type="Pfam" id="PF02952"/>
    </source>
</evidence>
<name>A0A1H3XET7_XYLRU</name>
<dbReference type="UniPathway" id="UPA00563">
    <property type="reaction ID" value="UER00624"/>
</dbReference>
<feature type="active site" description="Proton acceptor" evidence="7">
    <location>
        <position position="378"/>
    </location>
</feature>
<feature type="domain" description="L-fucose isomerase N-terminal-2" evidence="11">
    <location>
        <begin position="175"/>
        <end position="371"/>
    </location>
</feature>
<evidence type="ECO:0000256" key="6">
    <source>
        <dbReference type="ARBA" id="ARBA00023277"/>
    </source>
</evidence>
<comment type="subcellular location">
    <subcellularLocation>
        <location evidence="7">Cytoplasm</location>
    </subcellularLocation>
</comment>
<dbReference type="GO" id="GO:0005737">
    <property type="term" value="C:cytoplasm"/>
    <property type="evidence" value="ECO:0007669"/>
    <property type="project" value="UniProtKB-SubCell"/>
</dbReference>
<dbReference type="Gene3D" id="3.40.50.1070">
    <property type="match status" value="1"/>
</dbReference>
<proteinExistence type="inferred from homology"/>
<accession>A0A1H3XET7</accession>
<dbReference type="InterPro" id="IPR005763">
    <property type="entry name" value="Fucose_isomerase"/>
</dbReference>
<dbReference type="AlphaFoldDB" id="A0A1H3XET7"/>
<evidence type="ECO:0000313" key="13">
    <source>
        <dbReference type="Proteomes" id="UP000182257"/>
    </source>
</evidence>
<feature type="region of interest" description="Disordered" evidence="8">
    <location>
        <begin position="245"/>
        <end position="272"/>
    </location>
</feature>
<dbReference type="GO" id="GO:0019571">
    <property type="term" value="P:D-arabinose catabolic process"/>
    <property type="evidence" value="ECO:0007669"/>
    <property type="project" value="TreeGrafter"/>
</dbReference>
<comment type="catalytic activity">
    <reaction evidence="7">
        <text>L-fucose = L-fuculose</text>
        <dbReference type="Rhea" id="RHEA:17233"/>
        <dbReference type="ChEBI" id="CHEBI:2181"/>
        <dbReference type="ChEBI" id="CHEBI:17617"/>
        <dbReference type="EC" id="5.3.1.25"/>
    </reaction>
</comment>
<dbReference type="InterPro" id="IPR038392">
    <property type="entry name" value="Fucose_isomerase_dom2_sf"/>
</dbReference>
<gene>
    <name evidence="7" type="primary">fucI</name>
    <name evidence="12" type="ORF">SAMN05216462_0161</name>
</gene>
<dbReference type="NCBIfam" id="NF008220">
    <property type="entry name" value="PRK10991.1"/>
    <property type="match status" value="1"/>
</dbReference>
<comment type="similarity">
    <text evidence="7">Belongs to the L-fucose isomerase family.</text>
</comment>
<protein>
    <recommendedName>
        <fullName evidence="7">L-fucose isomerase</fullName>
        <shortName evidence="7">FucIase</shortName>
        <ecNumber evidence="7">5.3.1.25</ecNumber>
    </recommendedName>
    <alternativeName>
        <fullName evidence="7">6-deoxy-L-galactose isomerase</fullName>
    </alternativeName>
</protein>
<evidence type="ECO:0000256" key="1">
    <source>
        <dbReference type="ARBA" id="ARBA00022490"/>
    </source>
</evidence>
<dbReference type="GO" id="GO:0030145">
    <property type="term" value="F:manganese ion binding"/>
    <property type="evidence" value="ECO:0007669"/>
    <property type="project" value="UniProtKB-UniRule"/>
</dbReference>
<dbReference type="InterPro" id="IPR038393">
    <property type="entry name" value="Fuc_iso_dom3_sf"/>
</dbReference>
<comment type="cofactor">
    <cofactor evidence="7">
        <name>Mn(2+)</name>
        <dbReference type="ChEBI" id="CHEBI:29035"/>
    </cofactor>
</comment>
<evidence type="ECO:0000259" key="10">
    <source>
        <dbReference type="Pfam" id="PF07881"/>
    </source>
</evidence>
<keyword evidence="3 7" id="KW-0464">Manganese</keyword>
<feature type="binding site" evidence="7">
    <location>
        <position position="378"/>
    </location>
    <ligand>
        <name>Mn(2+)</name>
        <dbReference type="ChEBI" id="CHEBI:29035"/>
    </ligand>
</feature>
<comment type="function">
    <text evidence="7">Converts the aldose L-fucose into the corresponding ketose L-fuculose.</text>
</comment>
<dbReference type="NCBIfam" id="TIGR01089">
    <property type="entry name" value="fucI"/>
    <property type="match status" value="1"/>
</dbReference>
<organism evidence="12 13">
    <name type="scientific">Xylanibacter ruminicola</name>
    <name type="common">Prevotella ruminicola</name>
    <dbReference type="NCBI Taxonomy" id="839"/>
    <lineage>
        <taxon>Bacteria</taxon>
        <taxon>Pseudomonadati</taxon>
        <taxon>Bacteroidota</taxon>
        <taxon>Bacteroidia</taxon>
        <taxon>Bacteroidales</taxon>
        <taxon>Prevotellaceae</taxon>
        <taxon>Xylanibacter</taxon>
    </lineage>
</organism>
<keyword evidence="5 7" id="KW-0294">Fucose metabolism</keyword>
<evidence type="ECO:0000256" key="5">
    <source>
        <dbReference type="ARBA" id="ARBA00023253"/>
    </source>
</evidence>
<dbReference type="GO" id="GO:0008790">
    <property type="term" value="F:arabinose isomerase activity"/>
    <property type="evidence" value="ECO:0007669"/>
    <property type="project" value="TreeGrafter"/>
</dbReference>
<dbReference type="PANTHER" id="PTHR37840">
    <property type="entry name" value="L-FUCOSE ISOMERASE"/>
    <property type="match status" value="1"/>
</dbReference>
<dbReference type="GO" id="GO:0008736">
    <property type="term" value="F:L-fucose isomerase activity"/>
    <property type="evidence" value="ECO:0007669"/>
    <property type="project" value="UniProtKB-UniRule"/>
</dbReference>
<dbReference type="FunFam" id="3.40.50.1070:FF:000001">
    <property type="entry name" value="L-fucose isomerase"/>
    <property type="match status" value="1"/>
</dbReference>
<dbReference type="PANTHER" id="PTHR37840:SF1">
    <property type="entry name" value="L-FUCOSE ISOMERASE"/>
    <property type="match status" value="1"/>
</dbReference>
<dbReference type="InterPro" id="IPR009015">
    <property type="entry name" value="Fucose_isomerase_N/cen_sf"/>
</dbReference>
<feature type="domain" description="L-fucose isomerase C-terminal" evidence="9">
    <location>
        <begin position="407"/>
        <end position="572"/>
    </location>
</feature>
<evidence type="ECO:0000313" key="12">
    <source>
        <dbReference type="EMBL" id="SDZ97184.1"/>
    </source>
</evidence>
<evidence type="ECO:0000256" key="3">
    <source>
        <dbReference type="ARBA" id="ARBA00023211"/>
    </source>
</evidence>
<comment type="pathway">
    <text evidence="7">Carbohydrate degradation; L-fucose degradation; L-lactaldehyde and glycerone phosphate from L-fucose: step 1/3.</text>
</comment>
<dbReference type="SUPFAM" id="SSF50443">
    <property type="entry name" value="FucI/AraA C-terminal domain-like"/>
    <property type="match status" value="1"/>
</dbReference>
<evidence type="ECO:0000259" key="11">
    <source>
        <dbReference type="Pfam" id="PF07882"/>
    </source>
</evidence>
<keyword evidence="6 7" id="KW-0119">Carbohydrate metabolism</keyword>
<dbReference type="Proteomes" id="UP000182257">
    <property type="component" value="Unassembled WGS sequence"/>
</dbReference>